<sequence length="157" mass="17461">MLRQMPHEYSLPSSYAMRQTIIKVAARESDKLLESFRGKLIHGASDGWTDKVGEAHEKKNTICLISGGQSFFYKTVGENVPNTGEYLKGYLTQTLEVLRSKDIIVGGISTDNAANVVKGVRLVSETETYSHAERIPFRCHCLQLIMDDLFGAGNHVL</sequence>
<comment type="caution">
    <text evidence="1">The sequence shown here is derived from an EMBL/GenBank/DDBJ whole genome shotgun (WGS) entry which is preliminary data.</text>
</comment>
<dbReference type="SUPFAM" id="SSF53098">
    <property type="entry name" value="Ribonuclease H-like"/>
    <property type="match status" value="1"/>
</dbReference>
<feature type="non-terminal residue" evidence="1">
    <location>
        <position position="157"/>
    </location>
</feature>
<dbReference type="EMBL" id="BDIP01004123">
    <property type="protein sequence ID" value="GIQ88504.1"/>
    <property type="molecule type" value="Genomic_DNA"/>
</dbReference>
<dbReference type="Proteomes" id="UP000265618">
    <property type="component" value="Unassembled WGS sequence"/>
</dbReference>
<gene>
    <name evidence="1" type="ORF">KIPB_010764</name>
</gene>
<keyword evidence="2" id="KW-1185">Reference proteome</keyword>
<reference evidence="1 2" key="1">
    <citation type="journal article" date="2018" name="PLoS ONE">
        <title>The draft genome of Kipferlia bialata reveals reductive genome evolution in fornicate parasites.</title>
        <authorList>
            <person name="Tanifuji G."/>
            <person name="Takabayashi S."/>
            <person name="Kume K."/>
            <person name="Takagi M."/>
            <person name="Nakayama T."/>
            <person name="Kamikawa R."/>
            <person name="Inagaki Y."/>
            <person name="Hashimoto T."/>
        </authorList>
    </citation>
    <scope>NUCLEOTIDE SEQUENCE [LARGE SCALE GENOMIC DNA]</scope>
    <source>
        <strain evidence="1">NY0173</strain>
    </source>
</reference>
<proteinExistence type="predicted"/>
<evidence type="ECO:0008006" key="3">
    <source>
        <dbReference type="Google" id="ProtNLM"/>
    </source>
</evidence>
<protein>
    <recommendedName>
        <fullName evidence="3">DUF659 domain-containing protein</fullName>
    </recommendedName>
</protein>
<dbReference type="InterPro" id="IPR012337">
    <property type="entry name" value="RNaseH-like_sf"/>
</dbReference>
<evidence type="ECO:0000313" key="2">
    <source>
        <dbReference type="Proteomes" id="UP000265618"/>
    </source>
</evidence>
<accession>A0A9K3D6Z4</accession>
<evidence type="ECO:0000313" key="1">
    <source>
        <dbReference type="EMBL" id="GIQ88504.1"/>
    </source>
</evidence>
<name>A0A9K3D6Z4_9EUKA</name>
<dbReference type="AlphaFoldDB" id="A0A9K3D6Z4"/>
<organism evidence="1 2">
    <name type="scientific">Kipferlia bialata</name>
    <dbReference type="NCBI Taxonomy" id="797122"/>
    <lineage>
        <taxon>Eukaryota</taxon>
        <taxon>Metamonada</taxon>
        <taxon>Carpediemonas-like organisms</taxon>
        <taxon>Kipferlia</taxon>
    </lineage>
</organism>